<dbReference type="Proteomes" id="UP000238762">
    <property type="component" value="Unassembled WGS sequence"/>
</dbReference>
<evidence type="ECO:0008006" key="3">
    <source>
        <dbReference type="Google" id="ProtNLM"/>
    </source>
</evidence>
<accession>A0A2T1C6M4</accession>
<proteinExistence type="predicted"/>
<reference evidence="1 2" key="2">
    <citation type="submission" date="2018-03" db="EMBL/GenBank/DDBJ databases">
        <title>The ancient ancestry and fast evolution of plastids.</title>
        <authorList>
            <person name="Moore K.R."/>
            <person name="Magnabosco C."/>
            <person name="Momper L."/>
            <person name="Gold D.A."/>
            <person name="Bosak T."/>
            <person name="Fournier G.P."/>
        </authorList>
    </citation>
    <scope>NUCLEOTIDE SEQUENCE [LARGE SCALE GENOMIC DNA]</scope>
    <source>
        <strain evidence="1 2">CCAP 1448/3</strain>
    </source>
</reference>
<dbReference type="PANTHER" id="PTHR34365">
    <property type="entry name" value="ENOLASE (DUF1399)"/>
    <property type="match status" value="1"/>
</dbReference>
<dbReference type="AlphaFoldDB" id="A0A2T1C6M4"/>
<dbReference type="OrthoDB" id="278697at2"/>
<protein>
    <recommendedName>
        <fullName evidence="3">Glycine-rich domain-containing protein-like</fullName>
    </recommendedName>
</protein>
<dbReference type="PANTHER" id="PTHR34365:SF7">
    <property type="entry name" value="GLYCINE-RICH DOMAIN-CONTAINING PROTEIN 1"/>
    <property type="match status" value="1"/>
</dbReference>
<organism evidence="1 2">
    <name type="scientific">Merismopedia glauca CCAP 1448/3</name>
    <dbReference type="NCBI Taxonomy" id="1296344"/>
    <lineage>
        <taxon>Bacteria</taxon>
        <taxon>Bacillati</taxon>
        <taxon>Cyanobacteriota</taxon>
        <taxon>Cyanophyceae</taxon>
        <taxon>Synechococcales</taxon>
        <taxon>Merismopediaceae</taxon>
        <taxon>Merismopedia</taxon>
    </lineage>
</organism>
<gene>
    <name evidence="1" type="ORF">C7B64_06265</name>
</gene>
<dbReference type="Pfam" id="PF07173">
    <property type="entry name" value="GRDP-like"/>
    <property type="match status" value="1"/>
</dbReference>
<dbReference type="InterPro" id="IPR009836">
    <property type="entry name" value="GRDP-like"/>
</dbReference>
<comment type="caution">
    <text evidence="1">The sequence shown here is derived from an EMBL/GenBank/DDBJ whole genome shotgun (WGS) entry which is preliminary data.</text>
</comment>
<reference evidence="1 2" key="1">
    <citation type="submission" date="2018-02" db="EMBL/GenBank/DDBJ databases">
        <authorList>
            <person name="Cohen D.B."/>
            <person name="Kent A.D."/>
        </authorList>
    </citation>
    <scope>NUCLEOTIDE SEQUENCE [LARGE SCALE GENOMIC DNA]</scope>
    <source>
        <strain evidence="1 2">CCAP 1448/3</strain>
    </source>
</reference>
<keyword evidence="2" id="KW-1185">Reference proteome</keyword>
<evidence type="ECO:0000313" key="1">
    <source>
        <dbReference type="EMBL" id="PSB03911.1"/>
    </source>
</evidence>
<dbReference type="EMBL" id="PVWJ01000022">
    <property type="protein sequence ID" value="PSB03911.1"/>
    <property type="molecule type" value="Genomic_DNA"/>
</dbReference>
<evidence type="ECO:0000313" key="2">
    <source>
        <dbReference type="Proteomes" id="UP000238762"/>
    </source>
</evidence>
<name>A0A2T1C6M4_9CYAN</name>
<sequence>MNAEDGDSWTLEMATWAIAQYRRFLVLTYLYPDEQIVPSREVDLVWHTHILDTAKYRADCNVLFGRFIDHWPYFGMTDEADRQALEDAFTTTQALLAKHFGDELVAKTEKNLSLS</sequence>